<name>A0A2P2MVK9_RHIMU</name>
<evidence type="ECO:0000313" key="1">
    <source>
        <dbReference type="EMBL" id="MBX34257.1"/>
    </source>
</evidence>
<reference evidence="1" key="1">
    <citation type="submission" date="2018-02" db="EMBL/GenBank/DDBJ databases">
        <title>Rhizophora mucronata_Transcriptome.</title>
        <authorList>
            <person name="Meera S.P."/>
            <person name="Sreeshan A."/>
            <person name="Augustine A."/>
        </authorList>
    </citation>
    <scope>NUCLEOTIDE SEQUENCE</scope>
    <source>
        <tissue evidence="1">Leaf</tissue>
    </source>
</reference>
<sequence>MLHSCWSSYETVAYAEKHDKTSNDTTSDNYECCGNFDLFGHFCRRWSRSGGRRRYGLHRTGRRMRCWCGCTYCLITRRRISSCRRSREHHSAQIVGRRRHR</sequence>
<organism evidence="1">
    <name type="scientific">Rhizophora mucronata</name>
    <name type="common">Asiatic mangrove</name>
    <dbReference type="NCBI Taxonomy" id="61149"/>
    <lineage>
        <taxon>Eukaryota</taxon>
        <taxon>Viridiplantae</taxon>
        <taxon>Streptophyta</taxon>
        <taxon>Embryophyta</taxon>
        <taxon>Tracheophyta</taxon>
        <taxon>Spermatophyta</taxon>
        <taxon>Magnoliopsida</taxon>
        <taxon>eudicotyledons</taxon>
        <taxon>Gunneridae</taxon>
        <taxon>Pentapetalae</taxon>
        <taxon>rosids</taxon>
        <taxon>fabids</taxon>
        <taxon>Malpighiales</taxon>
        <taxon>Rhizophoraceae</taxon>
        <taxon>Rhizophora</taxon>
    </lineage>
</organism>
<proteinExistence type="predicted"/>
<dbReference type="AlphaFoldDB" id="A0A2P2MVK9"/>
<dbReference type="EMBL" id="GGEC01053773">
    <property type="protein sequence ID" value="MBX34257.1"/>
    <property type="molecule type" value="Transcribed_RNA"/>
</dbReference>
<protein>
    <submittedName>
        <fullName evidence="1">Uncharacterized protein</fullName>
    </submittedName>
</protein>
<accession>A0A2P2MVK9</accession>